<dbReference type="Pfam" id="PF04024">
    <property type="entry name" value="PspC"/>
    <property type="match status" value="1"/>
</dbReference>
<dbReference type="STRING" id="1265819.PGRAN_13196"/>
<dbReference type="InterPro" id="IPR052027">
    <property type="entry name" value="PspC"/>
</dbReference>
<feature type="domain" description="Phage shock protein PspC N-terminal" evidence="8">
    <location>
        <begin position="3"/>
        <end position="63"/>
    </location>
</feature>
<dbReference type="InterPro" id="IPR007168">
    <property type="entry name" value="Phageshock_PspC_N"/>
</dbReference>
<dbReference type="OrthoDB" id="9815286at2"/>
<dbReference type="PIRSF" id="PIRSF012569">
    <property type="entry name" value="UCP012569"/>
    <property type="match status" value="1"/>
</dbReference>
<evidence type="ECO:0000259" key="9">
    <source>
        <dbReference type="Pfam" id="PF13349"/>
    </source>
</evidence>
<dbReference type="EMBL" id="AODD01000022">
    <property type="protein sequence ID" value="EUJ22583.1"/>
    <property type="molecule type" value="Genomic_DNA"/>
</dbReference>
<dbReference type="AlphaFoldDB" id="W7BQT7"/>
<comment type="caution">
    <text evidence="10">The sequence shown here is derived from an EMBL/GenBank/DDBJ whole genome shotgun (WGS) entry which is preliminary data.</text>
</comment>
<dbReference type="PANTHER" id="PTHR33885">
    <property type="entry name" value="PHAGE SHOCK PROTEIN C"/>
    <property type="match status" value="1"/>
</dbReference>
<dbReference type="PANTHER" id="PTHR33885:SF3">
    <property type="entry name" value="PHAGE SHOCK PROTEIN C"/>
    <property type="match status" value="1"/>
</dbReference>
<evidence type="ECO:0000256" key="5">
    <source>
        <dbReference type="ARBA" id="ARBA00023136"/>
    </source>
</evidence>
<evidence type="ECO:0000259" key="8">
    <source>
        <dbReference type="Pfam" id="PF04024"/>
    </source>
</evidence>
<name>W7BQT7_9LIST</name>
<feature type="compositionally biased region" description="Basic residues" evidence="6">
    <location>
        <begin position="125"/>
        <end position="136"/>
    </location>
</feature>
<dbReference type="GO" id="GO:0005886">
    <property type="term" value="C:plasma membrane"/>
    <property type="evidence" value="ECO:0007669"/>
    <property type="project" value="UniProtKB-SubCell"/>
</dbReference>
<accession>W7BQT7</accession>
<gene>
    <name evidence="10" type="ORF">PGRAN_13196</name>
</gene>
<feature type="region of interest" description="Disordered" evidence="6">
    <location>
        <begin position="80"/>
        <end position="103"/>
    </location>
</feature>
<dbReference type="PATRIC" id="fig|1265819.5.peg.2632"/>
<proteinExistence type="predicted"/>
<comment type="subcellular location">
    <subcellularLocation>
        <location evidence="1">Cell membrane</location>
        <topology evidence="1">Single-pass membrane protein</topology>
    </subcellularLocation>
</comment>
<dbReference type="Pfam" id="PF13349">
    <property type="entry name" value="DUF4097"/>
    <property type="match status" value="1"/>
</dbReference>
<sequence length="429" mass="49185">MNKKLRRSRSDRKIGGVFGGLSDYLGVDATVLRIIYVVLIIISWKTMIGVIAYIIALFIIPSENASYDDVIDRHNQKMKDKYDRHERKMQSKSERVKQAQAMHSERAKEMQQRHLDRAREMRERHSNRHHNRHHNHTNVEGMRGRQAQSTPRPKPIREFEFNNTTFRTMELKIATGDIIIRAWDKEDVKMRTVLSVHNKARAIQQLSEEKLWDYFFTQTTLDMSGDRFVFESKNDALKTDVVLTIPKRAYEQVRIQLLNGNLKYDDMEVDDSTLKVRHGDIRSTGTAGKFLVASTEDGEILFKSGRVENIELRTTKGDVSVTGDFQTTVAVAENGDVGYNLQNDQATAADLKAPHGDIRIQIPATWKVDGTLGTKREKIYFDLKNAKVWDESNKSLVFTQNSEEMSVATLQASVDNGIIKITELEEKQG</sequence>
<keyword evidence="4 7" id="KW-1133">Transmembrane helix</keyword>
<evidence type="ECO:0000256" key="3">
    <source>
        <dbReference type="ARBA" id="ARBA00022692"/>
    </source>
</evidence>
<evidence type="ECO:0000256" key="2">
    <source>
        <dbReference type="ARBA" id="ARBA00022475"/>
    </source>
</evidence>
<dbReference type="InterPro" id="IPR025164">
    <property type="entry name" value="Toastrack_DUF4097"/>
</dbReference>
<dbReference type="Proteomes" id="UP000019253">
    <property type="component" value="Unassembled WGS sequence"/>
</dbReference>
<feature type="transmembrane region" description="Helical" evidence="7">
    <location>
        <begin position="34"/>
        <end position="60"/>
    </location>
</feature>
<keyword evidence="2" id="KW-1003">Cell membrane</keyword>
<feature type="region of interest" description="Disordered" evidence="6">
    <location>
        <begin position="123"/>
        <end position="156"/>
    </location>
</feature>
<keyword evidence="5 7" id="KW-0472">Membrane</keyword>
<reference evidence="10 11" key="1">
    <citation type="journal article" date="2014" name="Int. J. Syst. Evol. Microbiol.">
        <title>Listeria floridensis sp. nov., Listeria aquatica sp. nov., Listeria cornellensis sp. nov., Listeria riparia sp. nov. and Listeria grandensis sp. nov., from agricultural and natural environments.</title>
        <authorList>
            <person name="den Bakker H.C."/>
            <person name="Warchocki S."/>
            <person name="Wright E.M."/>
            <person name="Allred A.F."/>
            <person name="Ahlstrom C."/>
            <person name="Manuel C.S."/>
            <person name="Stasiewicz M.J."/>
            <person name="Burrell A."/>
            <person name="Roof S."/>
            <person name="Strawn L."/>
            <person name="Fortes E.D."/>
            <person name="Nightingale K.K."/>
            <person name="Kephart D."/>
            <person name="Wiedmann M."/>
        </authorList>
    </citation>
    <scope>NUCLEOTIDE SEQUENCE [LARGE SCALE GENOMIC DNA]</scope>
    <source>
        <strain evidence="11">FSL F6-971</strain>
    </source>
</reference>
<feature type="domain" description="DUF4097" evidence="9">
    <location>
        <begin position="169"/>
        <end position="369"/>
    </location>
</feature>
<keyword evidence="3 7" id="KW-0812">Transmembrane</keyword>
<organism evidence="10 11">
    <name type="scientific">Listeria grandensis FSL F6-0971</name>
    <dbReference type="NCBI Taxonomy" id="1265819"/>
    <lineage>
        <taxon>Bacteria</taxon>
        <taxon>Bacillati</taxon>
        <taxon>Bacillota</taxon>
        <taxon>Bacilli</taxon>
        <taxon>Bacillales</taxon>
        <taxon>Listeriaceae</taxon>
        <taxon>Listeria</taxon>
    </lineage>
</organism>
<dbReference type="InterPro" id="IPR016599">
    <property type="entry name" value="UCP012569"/>
</dbReference>
<evidence type="ECO:0000313" key="10">
    <source>
        <dbReference type="EMBL" id="EUJ22583.1"/>
    </source>
</evidence>
<evidence type="ECO:0000313" key="11">
    <source>
        <dbReference type="Proteomes" id="UP000019253"/>
    </source>
</evidence>
<evidence type="ECO:0000256" key="6">
    <source>
        <dbReference type="SAM" id="MobiDB-lite"/>
    </source>
</evidence>
<keyword evidence="11" id="KW-1185">Reference proteome</keyword>
<evidence type="ECO:0000256" key="1">
    <source>
        <dbReference type="ARBA" id="ARBA00004162"/>
    </source>
</evidence>
<evidence type="ECO:0000256" key="7">
    <source>
        <dbReference type="SAM" id="Phobius"/>
    </source>
</evidence>
<dbReference type="RefSeq" id="WP_036067404.1">
    <property type="nucleotide sequence ID" value="NZ_AODD01000022.1"/>
</dbReference>
<protein>
    <submittedName>
        <fullName evidence="10">PspC domain-containing protein</fullName>
    </submittedName>
</protein>
<evidence type="ECO:0000256" key="4">
    <source>
        <dbReference type="ARBA" id="ARBA00022989"/>
    </source>
</evidence>